<protein>
    <submittedName>
        <fullName evidence="10">NAD-dependent DNA ligase LigA</fullName>
    </submittedName>
</protein>
<dbReference type="InterPro" id="IPR013839">
    <property type="entry name" value="DNAligase_adenylation"/>
</dbReference>
<dbReference type="EMBL" id="AUZY01009511">
    <property type="protein sequence ID" value="EQD41806.1"/>
    <property type="molecule type" value="Genomic_DNA"/>
</dbReference>
<dbReference type="AlphaFoldDB" id="T0Z1G9"/>
<keyword evidence="7" id="KW-0520">NAD</keyword>
<feature type="domain" description="NAD-dependent DNA ligase N-terminal" evidence="9">
    <location>
        <begin position="6"/>
        <end position="133"/>
    </location>
</feature>
<dbReference type="GO" id="GO:0046872">
    <property type="term" value="F:metal ion binding"/>
    <property type="evidence" value="ECO:0007669"/>
    <property type="project" value="UniProtKB-KW"/>
</dbReference>
<dbReference type="GO" id="GO:0006260">
    <property type="term" value="P:DNA replication"/>
    <property type="evidence" value="ECO:0007669"/>
    <property type="project" value="UniProtKB-KW"/>
</dbReference>
<dbReference type="Gene3D" id="1.10.287.610">
    <property type="entry name" value="Helix hairpin bin"/>
    <property type="match status" value="1"/>
</dbReference>
<reference evidence="10" key="2">
    <citation type="journal article" date="2014" name="ISME J.">
        <title>Microbial stratification in low pH oxic and suboxic macroscopic growths along an acid mine drainage.</title>
        <authorList>
            <person name="Mendez-Garcia C."/>
            <person name="Mesa V."/>
            <person name="Sprenger R.R."/>
            <person name="Richter M."/>
            <person name="Diez M.S."/>
            <person name="Solano J."/>
            <person name="Bargiela R."/>
            <person name="Golyshina O.V."/>
            <person name="Manteca A."/>
            <person name="Ramos J.L."/>
            <person name="Gallego J.R."/>
            <person name="Llorente I."/>
            <person name="Martins Dos Santos V.A."/>
            <person name="Jensen O.N."/>
            <person name="Pelaez A.I."/>
            <person name="Sanchez J."/>
            <person name="Ferrer M."/>
        </authorList>
    </citation>
    <scope>NUCLEOTIDE SEQUENCE</scope>
</reference>
<evidence type="ECO:0000256" key="8">
    <source>
        <dbReference type="ARBA" id="ARBA00023204"/>
    </source>
</evidence>
<name>T0Z1G9_9ZZZZ</name>
<evidence type="ECO:0000256" key="2">
    <source>
        <dbReference type="ARBA" id="ARBA00022705"/>
    </source>
</evidence>
<evidence type="ECO:0000256" key="3">
    <source>
        <dbReference type="ARBA" id="ARBA00022723"/>
    </source>
</evidence>
<dbReference type="GO" id="GO:0003911">
    <property type="term" value="F:DNA ligase (NAD+) activity"/>
    <property type="evidence" value="ECO:0007669"/>
    <property type="project" value="InterPro"/>
</dbReference>
<evidence type="ECO:0000259" key="9">
    <source>
        <dbReference type="SMART" id="SM00532"/>
    </source>
</evidence>
<evidence type="ECO:0000313" key="10">
    <source>
        <dbReference type="EMBL" id="EQD41806.1"/>
    </source>
</evidence>
<sequence>MPDQSTPAARIARLRRRIEDANYRYYVLDDPDIPDAEYDRLLRELQALEVAHPELVTPDSPSQRVGTRLAGGFAEVRHALPMLSLGNGFEHAEGHDDAMRYSEVADFVRRVEQTLGHGDTVYSVEPKFDGLAI</sequence>
<accession>T0Z1G9</accession>
<dbReference type="Pfam" id="PF01653">
    <property type="entry name" value="DNA_ligase_aden"/>
    <property type="match status" value="1"/>
</dbReference>
<keyword evidence="3" id="KW-0479">Metal-binding</keyword>
<comment type="caution">
    <text evidence="10">The sequence shown here is derived from an EMBL/GenBank/DDBJ whole genome shotgun (WGS) entry which is preliminary data.</text>
</comment>
<feature type="non-terminal residue" evidence="10">
    <location>
        <position position="133"/>
    </location>
</feature>
<keyword evidence="1 10" id="KW-0436">Ligase</keyword>
<reference evidence="10" key="1">
    <citation type="submission" date="2013-08" db="EMBL/GenBank/DDBJ databases">
        <authorList>
            <person name="Mendez C."/>
            <person name="Richter M."/>
            <person name="Ferrer M."/>
            <person name="Sanchez J."/>
        </authorList>
    </citation>
    <scope>NUCLEOTIDE SEQUENCE</scope>
</reference>
<dbReference type="GO" id="GO:0006281">
    <property type="term" value="P:DNA repair"/>
    <property type="evidence" value="ECO:0007669"/>
    <property type="project" value="UniProtKB-KW"/>
</dbReference>
<keyword evidence="5" id="KW-0862">Zinc</keyword>
<proteinExistence type="predicted"/>
<keyword evidence="4" id="KW-0227">DNA damage</keyword>
<evidence type="ECO:0000256" key="1">
    <source>
        <dbReference type="ARBA" id="ARBA00022598"/>
    </source>
</evidence>
<dbReference type="Gene3D" id="3.30.470.30">
    <property type="entry name" value="DNA ligase/mRNA capping enzyme"/>
    <property type="match status" value="1"/>
</dbReference>
<keyword evidence="6" id="KW-0460">Magnesium</keyword>
<dbReference type="SMART" id="SM00532">
    <property type="entry name" value="LIGANc"/>
    <property type="match status" value="1"/>
</dbReference>
<gene>
    <name evidence="10" type="ORF">B1B_14366</name>
</gene>
<dbReference type="SUPFAM" id="SSF56091">
    <property type="entry name" value="DNA ligase/mRNA capping enzyme, catalytic domain"/>
    <property type="match status" value="1"/>
</dbReference>
<dbReference type="InterPro" id="IPR013840">
    <property type="entry name" value="DNAligase_N"/>
</dbReference>
<evidence type="ECO:0000256" key="6">
    <source>
        <dbReference type="ARBA" id="ARBA00022842"/>
    </source>
</evidence>
<organism evidence="10">
    <name type="scientific">mine drainage metagenome</name>
    <dbReference type="NCBI Taxonomy" id="410659"/>
    <lineage>
        <taxon>unclassified sequences</taxon>
        <taxon>metagenomes</taxon>
        <taxon>ecological metagenomes</taxon>
    </lineage>
</organism>
<evidence type="ECO:0000256" key="5">
    <source>
        <dbReference type="ARBA" id="ARBA00022833"/>
    </source>
</evidence>
<keyword evidence="8" id="KW-0234">DNA repair</keyword>
<dbReference type="FunFam" id="1.10.287.610:FF:000002">
    <property type="entry name" value="DNA ligase"/>
    <property type="match status" value="1"/>
</dbReference>
<keyword evidence="2" id="KW-0235">DNA replication</keyword>
<evidence type="ECO:0000256" key="7">
    <source>
        <dbReference type="ARBA" id="ARBA00023027"/>
    </source>
</evidence>
<evidence type="ECO:0000256" key="4">
    <source>
        <dbReference type="ARBA" id="ARBA00022763"/>
    </source>
</evidence>